<proteinExistence type="inferred from homology"/>
<keyword evidence="1" id="KW-0147">Chitin-binding</keyword>
<sequence length="414" mass="45702">MVFPRIDQPINMFLFQQPSKTASSTCSTKTISRVGVLLLGSLFQLAGAQQFSDLQIFTIPYDVRGLSNACTDVLNTRVSCDLDLARSTNFEILGSVDVLDPVSLEKICVPKCRDNLQDLRTKIESTCNKQTDLITYENTIYPSTFIVDNYIHKWDVSCYKDKKSGQPCDLYLWGLRNESKDPDMCSDCILGVFAVQLSSPLGYDNEYVDQFSSIKAQCGTAAANYTYTKTTYTTSTVSKTPAKTTTTAATTTSEAGRPLKCDRKYTVSQGDTCESIALAQNTSTSGGGQICLPSPCTPYQVALMDTCRSIVNRWSATVDEIVAWNPIFTSKCTNIEKWRGFVICVRRVPLLDQAHFEVDGTNIMHRVGTSTGPTTVRTITTAKPTTTMSLIPWKQRTKPPAPGTMSNCTAWYNA</sequence>
<keyword evidence="2" id="KW-0843">Virulence</keyword>
<dbReference type="InterPro" id="IPR018392">
    <property type="entry name" value="LysM"/>
</dbReference>
<comment type="caution">
    <text evidence="5">The sequence shown here is derived from an EMBL/GenBank/DDBJ whole genome shotgun (WGS) entry which is preliminary data.</text>
</comment>
<dbReference type="Proteomes" id="UP001172155">
    <property type="component" value="Unassembled WGS sequence"/>
</dbReference>
<dbReference type="PROSITE" id="PS51782">
    <property type="entry name" value="LYSM"/>
    <property type="match status" value="1"/>
</dbReference>
<feature type="domain" description="LysM" evidence="4">
    <location>
        <begin position="297"/>
        <end position="343"/>
    </location>
</feature>
<evidence type="ECO:0000259" key="4">
    <source>
        <dbReference type="PROSITE" id="PS51782"/>
    </source>
</evidence>
<evidence type="ECO:0000256" key="2">
    <source>
        <dbReference type="ARBA" id="ARBA00023026"/>
    </source>
</evidence>
<evidence type="ECO:0000313" key="5">
    <source>
        <dbReference type="EMBL" id="KAK0746765.1"/>
    </source>
</evidence>
<keyword evidence="6" id="KW-1185">Reference proteome</keyword>
<dbReference type="PANTHER" id="PTHR34997">
    <property type="entry name" value="AM15"/>
    <property type="match status" value="1"/>
</dbReference>
<protein>
    <recommendedName>
        <fullName evidence="4">LysM domain-containing protein</fullName>
    </recommendedName>
</protein>
<dbReference type="GO" id="GO:0008061">
    <property type="term" value="F:chitin binding"/>
    <property type="evidence" value="ECO:0007669"/>
    <property type="project" value="UniProtKB-KW"/>
</dbReference>
<comment type="similarity">
    <text evidence="3">Belongs to the secreted LysM effector family.</text>
</comment>
<dbReference type="InterPro" id="IPR052210">
    <property type="entry name" value="LysM1-like"/>
</dbReference>
<dbReference type="CDD" id="cd00118">
    <property type="entry name" value="LysM"/>
    <property type="match status" value="1"/>
</dbReference>
<name>A0AA40EWF3_9PEZI</name>
<dbReference type="AlphaFoldDB" id="A0AA40EWF3"/>
<evidence type="ECO:0000256" key="1">
    <source>
        <dbReference type="ARBA" id="ARBA00022669"/>
    </source>
</evidence>
<dbReference type="InterPro" id="IPR036779">
    <property type="entry name" value="LysM_dom_sf"/>
</dbReference>
<accession>A0AA40EWF3</accession>
<evidence type="ECO:0000313" key="6">
    <source>
        <dbReference type="Proteomes" id="UP001172155"/>
    </source>
</evidence>
<dbReference type="EMBL" id="JAUKUD010000004">
    <property type="protein sequence ID" value="KAK0746765.1"/>
    <property type="molecule type" value="Genomic_DNA"/>
</dbReference>
<evidence type="ECO:0000256" key="3">
    <source>
        <dbReference type="ARBA" id="ARBA00044955"/>
    </source>
</evidence>
<dbReference type="Pfam" id="PF01476">
    <property type="entry name" value="LysM"/>
    <property type="match status" value="1"/>
</dbReference>
<reference evidence="5" key="1">
    <citation type="submission" date="2023-06" db="EMBL/GenBank/DDBJ databases">
        <title>Genome-scale phylogeny and comparative genomics of the fungal order Sordariales.</title>
        <authorList>
            <consortium name="Lawrence Berkeley National Laboratory"/>
            <person name="Hensen N."/>
            <person name="Bonometti L."/>
            <person name="Westerberg I."/>
            <person name="Brannstrom I.O."/>
            <person name="Guillou S."/>
            <person name="Cros-Aarteil S."/>
            <person name="Calhoun S."/>
            <person name="Haridas S."/>
            <person name="Kuo A."/>
            <person name="Mondo S."/>
            <person name="Pangilinan J."/>
            <person name="Riley R."/>
            <person name="LaButti K."/>
            <person name="Andreopoulos B."/>
            <person name="Lipzen A."/>
            <person name="Chen C."/>
            <person name="Yanf M."/>
            <person name="Daum C."/>
            <person name="Ng V."/>
            <person name="Clum A."/>
            <person name="Steindorff A."/>
            <person name="Ohm R."/>
            <person name="Martin F."/>
            <person name="Silar P."/>
            <person name="Natvig D."/>
            <person name="Lalanne C."/>
            <person name="Gautier V."/>
            <person name="Ament-velasquez S.L."/>
            <person name="Kruys A."/>
            <person name="Hutchinson M.I."/>
            <person name="Powell A.J."/>
            <person name="Barry K."/>
            <person name="Miller A.N."/>
            <person name="Grigoriev I.V."/>
            <person name="Debuchy R."/>
            <person name="Gladieux P."/>
            <person name="Thoren M.H."/>
            <person name="Johannesson H."/>
        </authorList>
    </citation>
    <scope>NUCLEOTIDE SEQUENCE</scope>
    <source>
        <strain evidence="5">SMH3187-1</strain>
    </source>
</reference>
<dbReference type="Gene3D" id="3.10.350.10">
    <property type="entry name" value="LysM domain"/>
    <property type="match status" value="1"/>
</dbReference>
<gene>
    <name evidence="5" type="ORF">B0T18DRAFT_447216</name>
</gene>
<organism evidence="5 6">
    <name type="scientific">Schizothecium vesticola</name>
    <dbReference type="NCBI Taxonomy" id="314040"/>
    <lineage>
        <taxon>Eukaryota</taxon>
        <taxon>Fungi</taxon>
        <taxon>Dikarya</taxon>
        <taxon>Ascomycota</taxon>
        <taxon>Pezizomycotina</taxon>
        <taxon>Sordariomycetes</taxon>
        <taxon>Sordariomycetidae</taxon>
        <taxon>Sordariales</taxon>
        <taxon>Schizotheciaceae</taxon>
        <taxon>Schizothecium</taxon>
    </lineage>
</organism>
<dbReference type="PANTHER" id="PTHR34997:SF1">
    <property type="entry name" value="PEPTIDOGLYCAN-BINDING LYSIN DOMAIN"/>
    <property type="match status" value="1"/>
</dbReference>